<evidence type="ECO:0000256" key="4">
    <source>
        <dbReference type="ARBA" id="ARBA00022723"/>
    </source>
</evidence>
<dbReference type="PRINTS" id="PR00465">
    <property type="entry name" value="EP450IV"/>
</dbReference>
<comment type="cofactor">
    <cofactor evidence="10">
        <name>heme</name>
        <dbReference type="ChEBI" id="CHEBI:30413"/>
    </cofactor>
</comment>
<dbReference type="PRINTS" id="PR00385">
    <property type="entry name" value="P450"/>
</dbReference>
<evidence type="ECO:0000256" key="1">
    <source>
        <dbReference type="ARBA" id="ARBA00004406"/>
    </source>
</evidence>
<keyword evidence="14" id="KW-1185">Reference proteome</keyword>
<name>V8NQX5_OPHHA</name>
<dbReference type="Pfam" id="PF00067">
    <property type="entry name" value="p450"/>
    <property type="match status" value="2"/>
</dbReference>
<dbReference type="OrthoDB" id="2789670at2759"/>
<dbReference type="InterPro" id="IPR036396">
    <property type="entry name" value="Cyt_P450_sf"/>
</dbReference>
<evidence type="ECO:0000256" key="11">
    <source>
        <dbReference type="RuleBase" id="RU000461"/>
    </source>
</evidence>
<feature type="transmembrane region" description="Helical" evidence="12">
    <location>
        <begin position="43"/>
        <end position="61"/>
    </location>
</feature>
<dbReference type="EMBL" id="AZIM01002285">
    <property type="protein sequence ID" value="ETE64366.1"/>
    <property type="molecule type" value="Genomic_DNA"/>
</dbReference>
<organism evidence="13 14">
    <name type="scientific">Ophiophagus hannah</name>
    <name type="common">King cobra</name>
    <name type="synonym">Naja hannah</name>
    <dbReference type="NCBI Taxonomy" id="8665"/>
    <lineage>
        <taxon>Eukaryota</taxon>
        <taxon>Metazoa</taxon>
        <taxon>Chordata</taxon>
        <taxon>Craniata</taxon>
        <taxon>Vertebrata</taxon>
        <taxon>Euteleostomi</taxon>
        <taxon>Lepidosauria</taxon>
        <taxon>Squamata</taxon>
        <taxon>Bifurcata</taxon>
        <taxon>Unidentata</taxon>
        <taxon>Episquamata</taxon>
        <taxon>Toxicofera</taxon>
        <taxon>Serpentes</taxon>
        <taxon>Colubroidea</taxon>
        <taxon>Elapidae</taxon>
        <taxon>Elapinae</taxon>
        <taxon>Ophiophagus</taxon>
    </lineage>
</organism>
<evidence type="ECO:0000256" key="6">
    <source>
        <dbReference type="ARBA" id="ARBA00023004"/>
    </source>
</evidence>
<evidence type="ECO:0000313" key="14">
    <source>
        <dbReference type="Proteomes" id="UP000018936"/>
    </source>
</evidence>
<dbReference type="GO" id="GO:0005789">
    <property type="term" value="C:endoplasmic reticulum membrane"/>
    <property type="evidence" value="ECO:0007669"/>
    <property type="project" value="UniProtKB-SubCell"/>
</dbReference>
<keyword evidence="9" id="KW-0755">Steroidogenesis</keyword>
<evidence type="ECO:0000256" key="5">
    <source>
        <dbReference type="ARBA" id="ARBA00023002"/>
    </source>
</evidence>
<proteinExistence type="inferred from homology"/>
<dbReference type="GO" id="GO:0005506">
    <property type="term" value="F:iron ion binding"/>
    <property type="evidence" value="ECO:0007669"/>
    <property type="project" value="InterPro"/>
</dbReference>
<evidence type="ECO:0000256" key="7">
    <source>
        <dbReference type="ARBA" id="ARBA00023033"/>
    </source>
</evidence>
<sequence length="388" mass="44167">MKEGWWVALRRGRVSSPPSPPTHMLNRLSLKCKEPHLADLTMLWAGLLVLVSLAVALLWWFQGGLRWRKQPWELPGPSPWPLVGNLPHLLHADLPVHFLQLAQHYGPIYRLRCGKKVVVVLNSSELIREALMRKWSDFAGRPHNFLGNDFPPVDVAHTFSLHACAVISNLIFGAADISSIEEMHNCMIELVENWSSASVQILDFLPIFRIQEQIHQELTAVIGSHRDLTYSDQEQLPYLRATLWETLRLRPSAPLALPHMTIRNTSLSGFSIPKGTTVIPNLYGAHHDETKWHHPLEFRPERFLESEASVEARRNLVPFSCGARVCLGEALARMESFLFLAYILRDFQLLPAAAGCLPDLRGSFRFLIHCKPFLVRLVPRVRTPKPEK</sequence>
<keyword evidence="12" id="KW-0812">Transmembrane</keyword>
<keyword evidence="6 10" id="KW-0408">Iron</keyword>
<evidence type="ECO:0000256" key="3">
    <source>
        <dbReference type="ARBA" id="ARBA00022617"/>
    </source>
</evidence>
<dbReference type="GO" id="GO:0006694">
    <property type="term" value="P:steroid biosynthetic process"/>
    <property type="evidence" value="ECO:0007669"/>
    <property type="project" value="UniProtKB-KW"/>
</dbReference>
<keyword evidence="12" id="KW-1133">Transmembrane helix</keyword>
<keyword evidence="3 10" id="KW-0349">Heme</keyword>
<keyword evidence="8 12" id="KW-0472">Membrane</keyword>
<comment type="subcellular location">
    <subcellularLocation>
        <location evidence="1">Endoplasmic reticulum membrane</location>
        <topology evidence="1">Peripheral membrane protein</topology>
    </subcellularLocation>
</comment>
<dbReference type="InterPro" id="IPR002403">
    <property type="entry name" value="Cyt_P450_E_grp-IV"/>
</dbReference>
<evidence type="ECO:0000313" key="13">
    <source>
        <dbReference type="EMBL" id="ETE64366.1"/>
    </source>
</evidence>
<accession>V8NQX5</accession>
<protein>
    <submittedName>
        <fullName evidence="13">Steroid 21-hydroxylase</fullName>
    </submittedName>
</protein>
<evidence type="ECO:0000256" key="2">
    <source>
        <dbReference type="ARBA" id="ARBA00010617"/>
    </source>
</evidence>
<dbReference type="PANTHER" id="PTHR24289:SF17">
    <property type="entry name" value="STEROID 21-HYDROXYLASE ISOFORM X1"/>
    <property type="match status" value="1"/>
</dbReference>
<dbReference type="GO" id="GO:0042446">
    <property type="term" value="P:hormone biosynthetic process"/>
    <property type="evidence" value="ECO:0007669"/>
    <property type="project" value="TreeGrafter"/>
</dbReference>
<evidence type="ECO:0000256" key="8">
    <source>
        <dbReference type="ARBA" id="ARBA00023136"/>
    </source>
</evidence>
<dbReference type="GO" id="GO:0004508">
    <property type="term" value="F:steroid 17-alpha-monooxygenase activity"/>
    <property type="evidence" value="ECO:0007669"/>
    <property type="project" value="TreeGrafter"/>
</dbReference>
<dbReference type="Gene3D" id="1.10.630.10">
    <property type="entry name" value="Cytochrome P450"/>
    <property type="match status" value="2"/>
</dbReference>
<feature type="binding site" description="axial binding residue" evidence="10">
    <location>
        <position position="326"/>
    </location>
    <ligand>
        <name>heme</name>
        <dbReference type="ChEBI" id="CHEBI:30413"/>
    </ligand>
    <ligandPart>
        <name>Fe</name>
        <dbReference type="ChEBI" id="CHEBI:18248"/>
    </ligandPart>
</feature>
<keyword evidence="5 11" id="KW-0560">Oxidoreductase</keyword>
<gene>
    <name evidence="13" type="primary">CYP21</name>
    <name evidence="13" type="ORF">L345_09864</name>
</gene>
<dbReference type="InterPro" id="IPR001128">
    <property type="entry name" value="Cyt_P450"/>
</dbReference>
<dbReference type="AlphaFoldDB" id="V8NQX5"/>
<dbReference type="GO" id="GO:0042448">
    <property type="term" value="P:progesterone metabolic process"/>
    <property type="evidence" value="ECO:0007669"/>
    <property type="project" value="TreeGrafter"/>
</dbReference>
<comment type="caution">
    <text evidence="13">The sequence shown here is derived from an EMBL/GenBank/DDBJ whole genome shotgun (WGS) entry which is preliminary data.</text>
</comment>
<dbReference type="PANTHER" id="PTHR24289">
    <property type="entry name" value="STEROID 17-ALPHA-HYDROXYLASE/17,20 LYASE"/>
    <property type="match status" value="1"/>
</dbReference>
<dbReference type="InterPro" id="IPR017972">
    <property type="entry name" value="Cyt_P450_CS"/>
</dbReference>
<dbReference type="PROSITE" id="PS00086">
    <property type="entry name" value="CYTOCHROME_P450"/>
    <property type="match status" value="1"/>
</dbReference>
<evidence type="ECO:0000256" key="10">
    <source>
        <dbReference type="PIRSR" id="PIRSR602403-1"/>
    </source>
</evidence>
<dbReference type="GO" id="GO:0020037">
    <property type="term" value="F:heme binding"/>
    <property type="evidence" value="ECO:0007669"/>
    <property type="project" value="InterPro"/>
</dbReference>
<keyword evidence="4 10" id="KW-0479">Metal-binding</keyword>
<comment type="similarity">
    <text evidence="2 11">Belongs to the cytochrome P450 family.</text>
</comment>
<dbReference type="Proteomes" id="UP000018936">
    <property type="component" value="Unassembled WGS sequence"/>
</dbReference>
<reference evidence="13 14" key="1">
    <citation type="journal article" date="2013" name="Proc. Natl. Acad. Sci. U.S.A.">
        <title>The king cobra genome reveals dynamic gene evolution and adaptation in the snake venom system.</title>
        <authorList>
            <person name="Vonk F.J."/>
            <person name="Casewell N.R."/>
            <person name="Henkel C.V."/>
            <person name="Heimberg A.M."/>
            <person name="Jansen H.J."/>
            <person name="McCleary R.J."/>
            <person name="Kerkkamp H.M."/>
            <person name="Vos R.A."/>
            <person name="Guerreiro I."/>
            <person name="Calvete J.J."/>
            <person name="Wuster W."/>
            <person name="Woods A.E."/>
            <person name="Logan J.M."/>
            <person name="Harrison R.A."/>
            <person name="Castoe T.A."/>
            <person name="de Koning A.P."/>
            <person name="Pollock D.D."/>
            <person name="Yandell M."/>
            <person name="Calderon D."/>
            <person name="Renjifo C."/>
            <person name="Currier R.B."/>
            <person name="Salgado D."/>
            <person name="Pla D."/>
            <person name="Sanz L."/>
            <person name="Hyder A.S."/>
            <person name="Ribeiro J.M."/>
            <person name="Arntzen J.W."/>
            <person name="van den Thillart G.E."/>
            <person name="Boetzer M."/>
            <person name="Pirovano W."/>
            <person name="Dirks R.P."/>
            <person name="Spaink H.P."/>
            <person name="Duboule D."/>
            <person name="McGlinn E."/>
            <person name="Kini R.M."/>
            <person name="Richardson M.K."/>
        </authorList>
    </citation>
    <scope>NUCLEOTIDE SEQUENCE</scope>
    <source>
        <tissue evidence="13">Blood</tissue>
    </source>
</reference>
<dbReference type="SUPFAM" id="SSF48264">
    <property type="entry name" value="Cytochrome P450"/>
    <property type="match status" value="1"/>
</dbReference>
<evidence type="ECO:0000256" key="9">
    <source>
        <dbReference type="ARBA" id="ARBA00023250"/>
    </source>
</evidence>
<evidence type="ECO:0000256" key="12">
    <source>
        <dbReference type="SAM" id="Phobius"/>
    </source>
</evidence>
<keyword evidence="7 11" id="KW-0503">Monooxygenase</keyword>